<evidence type="ECO:0000313" key="2">
    <source>
        <dbReference type="Proteomes" id="UP000887572"/>
    </source>
</evidence>
<dbReference type="Proteomes" id="UP000887572">
    <property type="component" value="Unplaced"/>
</dbReference>
<protein>
    <submittedName>
        <fullName evidence="3">Regulatory protein zeste</fullName>
    </submittedName>
</protein>
<sequence>MEMLSNEEIEDVEDVEDETEFSHPQKQKELRESSDASKEDDFYKDRDGIPMTQSATAFVKVEIGDSLTNAILGILPQHSVDDVEAGSSSSANGRLQSVEHQQQQSQLLADPQLISSPGSLEAVSADGSAIAAGIQRHSLLGAIPIRSQQPVESQQIATPACIGGQSLLRNVPLTTVRSSNFVSHHPFEQQSHVKQQQQQHLMSNCHSEQNFAGRKRRAFHSQQLNGFEHCAIDDVETVELRLKRLKCELIEKQLMELGHQEEWRLKQEFLLGRQTAALENIVIQLRQIKEKLK</sequence>
<dbReference type="AlphaFoldDB" id="A0A914HZW9"/>
<accession>A0A914HZW9</accession>
<feature type="region of interest" description="Disordered" evidence="1">
    <location>
        <begin position="82"/>
        <end position="106"/>
    </location>
</feature>
<evidence type="ECO:0000313" key="3">
    <source>
        <dbReference type="WBParaSite" id="Gr19_v10_g5323.t3"/>
    </source>
</evidence>
<proteinExistence type="predicted"/>
<organism evidence="2 3">
    <name type="scientific">Globodera rostochiensis</name>
    <name type="common">Golden nematode worm</name>
    <name type="synonym">Heterodera rostochiensis</name>
    <dbReference type="NCBI Taxonomy" id="31243"/>
    <lineage>
        <taxon>Eukaryota</taxon>
        <taxon>Metazoa</taxon>
        <taxon>Ecdysozoa</taxon>
        <taxon>Nematoda</taxon>
        <taxon>Chromadorea</taxon>
        <taxon>Rhabditida</taxon>
        <taxon>Tylenchina</taxon>
        <taxon>Tylenchomorpha</taxon>
        <taxon>Tylenchoidea</taxon>
        <taxon>Heteroderidae</taxon>
        <taxon>Heteroderinae</taxon>
        <taxon>Globodera</taxon>
    </lineage>
</organism>
<feature type="region of interest" description="Disordered" evidence="1">
    <location>
        <begin position="1"/>
        <end position="48"/>
    </location>
</feature>
<reference evidence="3" key="1">
    <citation type="submission" date="2022-11" db="UniProtKB">
        <authorList>
            <consortium name="WormBaseParasite"/>
        </authorList>
    </citation>
    <scope>IDENTIFICATION</scope>
</reference>
<feature type="compositionally biased region" description="Basic and acidic residues" evidence="1">
    <location>
        <begin position="20"/>
        <end position="48"/>
    </location>
</feature>
<feature type="compositionally biased region" description="Low complexity" evidence="1">
    <location>
        <begin position="95"/>
        <end position="106"/>
    </location>
</feature>
<evidence type="ECO:0000256" key="1">
    <source>
        <dbReference type="SAM" id="MobiDB-lite"/>
    </source>
</evidence>
<dbReference type="WBParaSite" id="Gr19_v10_g5323.t3">
    <property type="protein sequence ID" value="Gr19_v10_g5323.t3"/>
    <property type="gene ID" value="Gr19_v10_g5323"/>
</dbReference>
<feature type="compositionally biased region" description="Acidic residues" evidence="1">
    <location>
        <begin position="1"/>
        <end position="19"/>
    </location>
</feature>
<keyword evidence="2" id="KW-1185">Reference proteome</keyword>
<name>A0A914HZW9_GLORO</name>